<sequence length="137" mass="14948">MVRSGHLDDDELDPGYSAWGRCWAAWGWAWVVCSEATEGERGEARARLGWTARVPTAARGVVAGGGKMRGKARAGDQRAAVERIEVPHDGRGPTRPQIVKSHRHLQTEIPTRRRGFTAVYLREHVGIGALKAAARAS</sequence>
<proteinExistence type="predicted"/>
<evidence type="ECO:0000256" key="1">
    <source>
        <dbReference type="SAM" id="MobiDB-lite"/>
    </source>
</evidence>
<evidence type="ECO:0000313" key="2">
    <source>
        <dbReference type="EMBL" id="GAI54446.1"/>
    </source>
</evidence>
<name>X1QI04_9ZZZZ</name>
<dbReference type="EMBL" id="BARV01035161">
    <property type="protein sequence ID" value="GAI54446.1"/>
    <property type="molecule type" value="Genomic_DNA"/>
</dbReference>
<comment type="caution">
    <text evidence="2">The sequence shown here is derived from an EMBL/GenBank/DDBJ whole genome shotgun (WGS) entry which is preliminary data.</text>
</comment>
<gene>
    <name evidence="2" type="ORF">S06H3_54905</name>
</gene>
<dbReference type="AlphaFoldDB" id="X1QI04"/>
<feature type="non-terminal residue" evidence="2">
    <location>
        <position position="137"/>
    </location>
</feature>
<reference evidence="2" key="1">
    <citation type="journal article" date="2014" name="Front. Microbiol.">
        <title>High frequency of phylogenetically diverse reductive dehalogenase-homologous genes in deep subseafloor sedimentary metagenomes.</title>
        <authorList>
            <person name="Kawai M."/>
            <person name="Futagami T."/>
            <person name="Toyoda A."/>
            <person name="Takaki Y."/>
            <person name="Nishi S."/>
            <person name="Hori S."/>
            <person name="Arai W."/>
            <person name="Tsubouchi T."/>
            <person name="Morono Y."/>
            <person name="Uchiyama I."/>
            <person name="Ito T."/>
            <person name="Fujiyama A."/>
            <person name="Inagaki F."/>
            <person name="Takami H."/>
        </authorList>
    </citation>
    <scope>NUCLEOTIDE SEQUENCE</scope>
    <source>
        <strain evidence="2">Expedition CK06-06</strain>
    </source>
</reference>
<accession>X1QI04</accession>
<feature type="region of interest" description="Disordered" evidence="1">
    <location>
        <begin position="64"/>
        <end position="97"/>
    </location>
</feature>
<protein>
    <submittedName>
        <fullName evidence="2">Uncharacterized protein</fullName>
    </submittedName>
</protein>
<organism evidence="2">
    <name type="scientific">marine sediment metagenome</name>
    <dbReference type="NCBI Taxonomy" id="412755"/>
    <lineage>
        <taxon>unclassified sequences</taxon>
        <taxon>metagenomes</taxon>
        <taxon>ecological metagenomes</taxon>
    </lineage>
</organism>
<feature type="compositionally biased region" description="Basic and acidic residues" evidence="1">
    <location>
        <begin position="73"/>
        <end position="92"/>
    </location>
</feature>